<sequence>MASEMEKNREKVQKLALQLSSTFQLREIKDSWEVIMEQVDPHFKSSSAIEKVGLALHECDNILSPAPLNQFASGIPAAERTLLDCGYGGEIMCSGVPCYNKGISLVHAPLTDKSKWRLLDVLHENLRDPNLQIQGDVAALKSFMPAYLAAMEGKDSHAITSRYLEQLTGSNVAIR</sequence>
<protein>
    <submittedName>
        <fullName evidence="1">Uncharacterized protein</fullName>
    </submittedName>
</protein>
<name>A0ABQ7VB81_SOLTU</name>
<organism evidence="1 2">
    <name type="scientific">Solanum tuberosum</name>
    <name type="common">Potato</name>
    <dbReference type="NCBI Taxonomy" id="4113"/>
    <lineage>
        <taxon>Eukaryota</taxon>
        <taxon>Viridiplantae</taxon>
        <taxon>Streptophyta</taxon>
        <taxon>Embryophyta</taxon>
        <taxon>Tracheophyta</taxon>
        <taxon>Spermatophyta</taxon>
        <taxon>Magnoliopsida</taxon>
        <taxon>eudicotyledons</taxon>
        <taxon>Gunneridae</taxon>
        <taxon>Pentapetalae</taxon>
        <taxon>asterids</taxon>
        <taxon>lamiids</taxon>
        <taxon>Solanales</taxon>
        <taxon>Solanaceae</taxon>
        <taxon>Solanoideae</taxon>
        <taxon>Solaneae</taxon>
        <taxon>Solanum</taxon>
    </lineage>
</organism>
<dbReference type="EMBL" id="JAIVGD010000013">
    <property type="protein sequence ID" value="KAH0760598.1"/>
    <property type="molecule type" value="Genomic_DNA"/>
</dbReference>
<gene>
    <name evidence="1" type="ORF">KY290_016671</name>
</gene>
<reference evidence="1 2" key="1">
    <citation type="journal article" date="2021" name="bioRxiv">
        <title>Chromosome-scale and haplotype-resolved genome assembly of a tetraploid potato cultivar.</title>
        <authorList>
            <person name="Sun H."/>
            <person name="Jiao W.-B."/>
            <person name="Krause K."/>
            <person name="Campoy J.A."/>
            <person name="Goel M."/>
            <person name="Folz-Donahue K."/>
            <person name="Kukat C."/>
            <person name="Huettel B."/>
            <person name="Schneeberger K."/>
        </authorList>
    </citation>
    <scope>NUCLEOTIDE SEQUENCE [LARGE SCALE GENOMIC DNA]</scope>
    <source>
        <strain evidence="1">SolTubOtavaFocal</strain>
        <tissue evidence="1">Leaves</tissue>
    </source>
</reference>
<accession>A0ABQ7VB81</accession>
<proteinExistence type="predicted"/>
<keyword evidence="2" id="KW-1185">Reference proteome</keyword>
<dbReference type="Proteomes" id="UP000826656">
    <property type="component" value="Unassembled WGS sequence"/>
</dbReference>
<comment type="caution">
    <text evidence="1">The sequence shown here is derived from an EMBL/GenBank/DDBJ whole genome shotgun (WGS) entry which is preliminary data.</text>
</comment>
<evidence type="ECO:0000313" key="2">
    <source>
        <dbReference type="Proteomes" id="UP000826656"/>
    </source>
</evidence>
<evidence type="ECO:0000313" key="1">
    <source>
        <dbReference type="EMBL" id="KAH0760598.1"/>
    </source>
</evidence>